<dbReference type="InterPro" id="IPR046335">
    <property type="entry name" value="LacI/GalR-like_sensor"/>
</dbReference>
<accession>A0A1D7U4T9</accession>
<proteinExistence type="predicted"/>
<dbReference type="STRING" id="1526658.BHK69_19795"/>
<dbReference type="SUPFAM" id="SSF53822">
    <property type="entry name" value="Periplasmic binding protein-like I"/>
    <property type="match status" value="1"/>
</dbReference>
<dbReference type="CDD" id="cd20010">
    <property type="entry name" value="PBP1_AglR-like"/>
    <property type="match status" value="1"/>
</dbReference>
<dbReference type="InterPro" id="IPR000843">
    <property type="entry name" value="HTH_LacI"/>
</dbReference>
<gene>
    <name evidence="5" type="ORF">BHK69_19795</name>
</gene>
<dbReference type="AlphaFoldDB" id="A0A1D7U4T9"/>
<feature type="domain" description="HTH lacI-type" evidence="4">
    <location>
        <begin position="2"/>
        <end position="56"/>
    </location>
</feature>
<dbReference type="Pfam" id="PF13377">
    <property type="entry name" value="Peripla_BP_3"/>
    <property type="match status" value="1"/>
</dbReference>
<keyword evidence="3" id="KW-0804">Transcription</keyword>
<dbReference type="Proteomes" id="UP000094969">
    <property type="component" value="Chromosome"/>
</dbReference>
<dbReference type="InterPro" id="IPR010982">
    <property type="entry name" value="Lambda_DNA-bd_dom_sf"/>
</dbReference>
<dbReference type="PANTHER" id="PTHR30146">
    <property type="entry name" value="LACI-RELATED TRANSCRIPTIONAL REPRESSOR"/>
    <property type="match status" value="1"/>
</dbReference>
<sequence>MSSLRELARMLGLSITTVSRALDGYGDVAVATRERVLAAAETTGYRPNSAARRLRRGLTEIVTMVLPAEPGHFNEPLYIELLRSTGERLAQQGYDLTLIAALPGPDELKTYRRLIEGRRTDAIIVVRTRREDARLRYLTDIGFPFVAMGRSDFAEPYAYVDGDGEAAFHDAALRLTGLGHRRIGHLAAPSAFTFAHLRRSGFARAMREAGLPSEIIEDSATEAGGYRAAGVMLTQAEPPSALLCATDSMALGAMRAVRERGLVAGRDIAIIGHDNIPAAAFSDPALATMELPIAATGRRLAEMALARIGGADPRDMTEINPVEFIPRASLGEARG</sequence>
<reference evidence="5 6" key="1">
    <citation type="journal article" date="2015" name="Antonie Van Leeuwenhoek">
        <title>Bosea vaviloviae sp. nov., a new species of slow-growing rhizobia isolated from nodules of the relict species Vavilovia formosa (Stev.) Fed.</title>
        <authorList>
            <person name="Safronova V.I."/>
            <person name="Kuznetsova I.G."/>
            <person name="Sazanova A.L."/>
            <person name="Kimeklis A.K."/>
            <person name="Belimov A.A."/>
            <person name="Andronov E.E."/>
            <person name="Pinaev A.G."/>
            <person name="Chizhevskaya E.P."/>
            <person name="Pukhaev A.R."/>
            <person name="Popov K.P."/>
            <person name="Willems A."/>
            <person name="Tikhonovich I.A."/>
        </authorList>
    </citation>
    <scope>NUCLEOTIDE SEQUENCE [LARGE SCALE GENOMIC DNA]</scope>
    <source>
        <strain evidence="5 6">Vaf18</strain>
    </source>
</reference>
<dbReference type="Gene3D" id="3.40.50.2300">
    <property type="match status" value="2"/>
</dbReference>
<dbReference type="Gene3D" id="1.10.260.40">
    <property type="entry name" value="lambda repressor-like DNA-binding domains"/>
    <property type="match status" value="1"/>
</dbReference>
<organism evidence="5 6">
    <name type="scientific">Bosea vaviloviae</name>
    <dbReference type="NCBI Taxonomy" id="1526658"/>
    <lineage>
        <taxon>Bacteria</taxon>
        <taxon>Pseudomonadati</taxon>
        <taxon>Pseudomonadota</taxon>
        <taxon>Alphaproteobacteria</taxon>
        <taxon>Hyphomicrobiales</taxon>
        <taxon>Boseaceae</taxon>
        <taxon>Bosea</taxon>
    </lineage>
</organism>
<keyword evidence="6" id="KW-1185">Reference proteome</keyword>
<dbReference type="SUPFAM" id="SSF47413">
    <property type="entry name" value="lambda repressor-like DNA-binding domains"/>
    <property type="match status" value="1"/>
</dbReference>
<dbReference type="Pfam" id="PF00356">
    <property type="entry name" value="LacI"/>
    <property type="match status" value="1"/>
</dbReference>
<evidence type="ECO:0000313" key="5">
    <source>
        <dbReference type="EMBL" id="AOO82384.1"/>
    </source>
</evidence>
<dbReference type="KEGG" id="bvv:BHK69_19795"/>
<evidence type="ECO:0000256" key="2">
    <source>
        <dbReference type="ARBA" id="ARBA00023125"/>
    </source>
</evidence>
<dbReference type="GO" id="GO:0000976">
    <property type="term" value="F:transcription cis-regulatory region binding"/>
    <property type="evidence" value="ECO:0007669"/>
    <property type="project" value="TreeGrafter"/>
</dbReference>
<evidence type="ECO:0000256" key="1">
    <source>
        <dbReference type="ARBA" id="ARBA00023015"/>
    </source>
</evidence>
<name>A0A1D7U4T9_9HYPH</name>
<dbReference type="PROSITE" id="PS50932">
    <property type="entry name" value="HTH_LACI_2"/>
    <property type="match status" value="1"/>
</dbReference>
<evidence type="ECO:0000313" key="6">
    <source>
        <dbReference type="Proteomes" id="UP000094969"/>
    </source>
</evidence>
<dbReference type="InterPro" id="IPR028082">
    <property type="entry name" value="Peripla_BP_I"/>
</dbReference>
<dbReference type="EMBL" id="CP017147">
    <property type="protein sequence ID" value="AOO82384.1"/>
    <property type="molecule type" value="Genomic_DNA"/>
</dbReference>
<keyword evidence="2" id="KW-0238">DNA-binding</keyword>
<evidence type="ECO:0000256" key="3">
    <source>
        <dbReference type="ARBA" id="ARBA00023163"/>
    </source>
</evidence>
<protein>
    <submittedName>
        <fullName evidence="5">LacI family transcriptional regulator</fullName>
    </submittedName>
</protein>
<dbReference type="PANTHER" id="PTHR30146:SF109">
    <property type="entry name" value="HTH-TYPE TRANSCRIPTIONAL REGULATOR GALS"/>
    <property type="match status" value="1"/>
</dbReference>
<dbReference type="CDD" id="cd01392">
    <property type="entry name" value="HTH_LacI"/>
    <property type="match status" value="1"/>
</dbReference>
<evidence type="ECO:0000259" key="4">
    <source>
        <dbReference type="PROSITE" id="PS50932"/>
    </source>
</evidence>
<dbReference type="GO" id="GO:0003700">
    <property type="term" value="F:DNA-binding transcription factor activity"/>
    <property type="evidence" value="ECO:0007669"/>
    <property type="project" value="TreeGrafter"/>
</dbReference>
<keyword evidence="1" id="KW-0805">Transcription regulation</keyword>
<dbReference type="OrthoDB" id="7170131at2"/>
<dbReference type="SMART" id="SM00354">
    <property type="entry name" value="HTH_LACI"/>
    <property type="match status" value="1"/>
</dbReference>